<comment type="caution">
    <text evidence="1">The sequence shown here is derived from an EMBL/GenBank/DDBJ whole genome shotgun (WGS) entry which is preliminary data.</text>
</comment>
<name>A0A4Y2CFX2_ARAVE</name>
<reference evidence="1 2" key="1">
    <citation type="journal article" date="2019" name="Sci. Rep.">
        <title>Orb-weaving spider Araneus ventricosus genome elucidates the spidroin gene catalogue.</title>
        <authorList>
            <person name="Kono N."/>
            <person name="Nakamura H."/>
            <person name="Ohtoshi R."/>
            <person name="Moran D.A.P."/>
            <person name="Shinohara A."/>
            <person name="Yoshida Y."/>
            <person name="Fujiwara M."/>
            <person name="Mori M."/>
            <person name="Tomita M."/>
            <person name="Arakawa K."/>
        </authorList>
    </citation>
    <scope>NUCLEOTIDE SEQUENCE [LARGE SCALE GENOMIC DNA]</scope>
</reference>
<organism evidence="1 2">
    <name type="scientific">Araneus ventricosus</name>
    <name type="common">Orbweaver spider</name>
    <name type="synonym">Epeira ventricosa</name>
    <dbReference type="NCBI Taxonomy" id="182803"/>
    <lineage>
        <taxon>Eukaryota</taxon>
        <taxon>Metazoa</taxon>
        <taxon>Ecdysozoa</taxon>
        <taxon>Arthropoda</taxon>
        <taxon>Chelicerata</taxon>
        <taxon>Arachnida</taxon>
        <taxon>Araneae</taxon>
        <taxon>Araneomorphae</taxon>
        <taxon>Entelegynae</taxon>
        <taxon>Araneoidea</taxon>
        <taxon>Araneidae</taxon>
        <taxon>Araneus</taxon>
    </lineage>
</organism>
<proteinExistence type="predicted"/>
<protein>
    <submittedName>
        <fullName evidence="1">Uncharacterized protein</fullName>
    </submittedName>
</protein>
<dbReference type="EMBL" id="BGPR01000184">
    <property type="protein sequence ID" value="GBM02844.1"/>
    <property type="molecule type" value="Genomic_DNA"/>
</dbReference>
<dbReference type="Proteomes" id="UP000499080">
    <property type="component" value="Unassembled WGS sequence"/>
</dbReference>
<keyword evidence="2" id="KW-1185">Reference proteome</keyword>
<evidence type="ECO:0000313" key="2">
    <source>
        <dbReference type="Proteomes" id="UP000499080"/>
    </source>
</evidence>
<evidence type="ECO:0000313" key="1">
    <source>
        <dbReference type="EMBL" id="GBM02844.1"/>
    </source>
</evidence>
<accession>A0A4Y2CFX2</accession>
<gene>
    <name evidence="1" type="ORF">AVEN_52023_1</name>
</gene>
<dbReference type="AlphaFoldDB" id="A0A4Y2CFX2"/>
<sequence length="136" mass="15212">MLGNSRKTYFYVPRFQSVKSNFADFDVLIVFALSRPHSVGQSVSNASRKDPKITALKNKSRIVTDRNIYFWNCSGTSFGTFVKCVKIVTYDSLPLTCGIGQIKTALRHVPWPDVAALAYRSLKPDQPSVGHRQEGV</sequence>